<dbReference type="Gene3D" id="1.10.510.10">
    <property type="entry name" value="Transferase(Phosphotransferase) domain 1"/>
    <property type="match status" value="1"/>
</dbReference>
<organism evidence="3 4">
    <name type="scientific">Clonostachys byssicola</name>
    <dbReference type="NCBI Taxonomy" id="160290"/>
    <lineage>
        <taxon>Eukaryota</taxon>
        <taxon>Fungi</taxon>
        <taxon>Dikarya</taxon>
        <taxon>Ascomycota</taxon>
        <taxon>Pezizomycotina</taxon>
        <taxon>Sordariomycetes</taxon>
        <taxon>Hypocreomycetidae</taxon>
        <taxon>Hypocreales</taxon>
        <taxon>Bionectriaceae</taxon>
        <taxon>Clonostachys</taxon>
    </lineage>
</organism>
<accession>A0A9N9Y4F3</accession>
<dbReference type="AlphaFoldDB" id="A0A9N9Y4F3"/>
<dbReference type="InterPro" id="IPR011009">
    <property type="entry name" value="Kinase-like_dom_sf"/>
</dbReference>
<dbReference type="CDD" id="cd00180">
    <property type="entry name" value="PKc"/>
    <property type="match status" value="1"/>
</dbReference>
<feature type="region of interest" description="Disordered" evidence="1">
    <location>
        <begin position="440"/>
        <end position="461"/>
    </location>
</feature>
<reference evidence="3" key="1">
    <citation type="submission" date="2021-10" db="EMBL/GenBank/DDBJ databases">
        <authorList>
            <person name="Piombo E."/>
        </authorList>
    </citation>
    <scope>NUCLEOTIDE SEQUENCE</scope>
</reference>
<dbReference type="PANTHER" id="PTHR44167">
    <property type="entry name" value="OVARIAN-SPECIFIC SERINE/THREONINE-PROTEIN KINASE LOK-RELATED"/>
    <property type="match status" value="1"/>
</dbReference>
<comment type="caution">
    <text evidence="3">The sequence shown here is derived from an EMBL/GenBank/DDBJ whole genome shotgun (WGS) entry which is preliminary data.</text>
</comment>
<dbReference type="GO" id="GO:0005524">
    <property type="term" value="F:ATP binding"/>
    <property type="evidence" value="ECO:0007669"/>
    <property type="project" value="InterPro"/>
</dbReference>
<dbReference type="Proteomes" id="UP000754883">
    <property type="component" value="Unassembled WGS sequence"/>
</dbReference>
<dbReference type="OrthoDB" id="40902at2759"/>
<dbReference type="PANTHER" id="PTHR44167:SF24">
    <property type="entry name" value="SERINE_THREONINE-PROTEIN KINASE CHK2"/>
    <property type="match status" value="1"/>
</dbReference>
<feature type="compositionally biased region" description="Polar residues" evidence="1">
    <location>
        <begin position="49"/>
        <end position="61"/>
    </location>
</feature>
<sequence length="461" mass="51802">MLIWLDGLNMPQPEEWGDPVAAFMLSKLKDSRTANSGNRRDDHFARNPYFTSDSEASTQDGHFSGNPYFASESEASTRDSQREGSQTEEDEFDETIRPDDLVTQVPDKISQPANEDSSTIKPAVNGSVGSDNSLRTEVSHEPHSSSLSASTPSGPFDIFRPATPDLVRDSKLETVITNNGALVQHITYEPNHYVHQRRLRKKQTWKRVRELGRGGSGCVWLEERLDGHDNGGTFRAVKEIFKIQPPGQHLSINYDRELEAIAKFPHSKVTYFSFFSLFLSFYSLFPSPILVPMEYMKHGNLEGYLSRPFHEEETKQIVFQLLEGLHFMHDEGFAHRNLNPANILVAEPSPHWWVKIGDIGISKRAEEETTAFHTMVGYLAPEVMGFCSAEDVIGVRSAGKDSSSMYTVAVDIWALGVIMFRLLNNRNVFGNYGQLTQSIPPDDLPRKKMSVNDEDTAPSAD</sequence>
<evidence type="ECO:0000256" key="1">
    <source>
        <dbReference type="SAM" id="MobiDB-lite"/>
    </source>
</evidence>
<dbReference type="PROSITE" id="PS50011">
    <property type="entry name" value="PROTEIN_KINASE_DOM"/>
    <property type="match status" value="1"/>
</dbReference>
<protein>
    <recommendedName>
        <fullName evidence="2">Protein kinase domain-containing protein</fullName>
    </recommendedName>
</protein>
<gene>
    <name evidence="3" type="ORF">CBYS24578_00012363</name>
</gene>
<feature type="compositionally biased region" description="Basic and acidic residues" evidence="1">
    <location>
        <begin position="30"/>
        <end position="45"/>
    </location>
</feature>
<feature type="compositionally biased region" description="Polar residues" evidence="1">
    <location>
        <begin position="111"/>
        <end position="120"/>
    </location>
</feature>
<dbReference type="Pfam" id="PF00069">
    <property type="entry name" value="Pkinase"/>
    <property type="match status" value="1"/>
</dbReference>
<feature type="domain" description="Protein kinase" evidence="2">
    <location>
        <begin position="205"/>
        <end position="461"/>
    </location>
</feature>
<name>A0A9N9Y4F3_9HYPO</name>
<evidence type="ECO:0000313" key="3">
    <source>
        <dbReference type="EMBL" id="CAG9990128.1"/>
    </source>
</evidence>
<feature type="compositionally biased region" description="Acidic residues" evidence="1">
    <location>
        <begin position="452"/>
        <end position="461"/>
    </location>
</feature>
<evidence type="ECO:0000313" key="4">
    <source>
        <dbReference type="Proteomes" id="UP000754883"/>
    </source>
</evidence>
<dbReference type="GO" id="GO:0004672">
    <property type="term" value="F:protein kinase activity"/>
    <property type="evidence" value="ECO:0007669"/>
    <property type="project" value="InterPro"/>
</dbReference>
<evidence type="ECO:0000259" key="2">
    <source>
        <dbReference type="PROSITE" id="PS50011"/>
    </source>
</evidence>
<proteinExistence type="predicted"/>
<feature type="region of interest" description="Disordered" evidence="1">
    <location>
        <begin position="30"/>
        <end position="156"/>
    </location>
</feature>
<dbReference type="EMBL" id="CABFNO020001469">
    <property type="protein sequence ID" value="CAG9990128.1"/>
    <property type="molecule type" value="Genomic_DNA"/>
</dbReference>
<feature type="compositionally biased region" description="Low complexity" evidence="1">
    <location>
        <begin position="144"/>
        <end position="153"/>
    </location>
</feature>
<keyword evidence="4" id="KW-1185">Reference proteome</keyword>
<feature type="compositionally biased region" description="Polar residues" evidence="1">
    <location>
        <begin position="127"/>
        <end position="136"/>
    </location>
</feature>
<dbReference type="InterPro" id="IPR000719">
    <property type="entry name" value="Prot_kinase_dom"/>
</dbReference>
<dbReference type="SUPFAM" id="SSF56112">
    <property type="entry name" value="Protein kinase-like (PK-like)"/>
    <property type="match status" value="1"/>
</dbReference>